<sequence length="116" mass="13230">MIDLSRAFDGAETTHHRAFHLVGAKHSAVNAYKIYQGFISNRRAQLLARYGPQPSDTSQIQINKLDNHLLPRLLPEDNGFVLWHSAIRRYIDSITDAIDKFVERVSNEVPETTVED</sequence>
<protein>
    <submittedName>
        <fullName evidence="1">Uncharacterized protein</fullName>
    </submittedName>
</protein>
<evidence type="ECO:0000313" key="1">
    <source>
        <dbReference type="EMBL" id="KAE8356764.1"/>
    </source>
</evidence>
<dbReference type="EMBL" id="ML739035">
    <property type="protein sequence ID" value="KAE8356764.1"/>
    <property type="molecule type" value="Genomic_DNA"/>
</dbReference>
<dbReference type="Proteomes" id="UP000327118">
    <property type="component" value="Unassembled WGS sequence"/>
</dbReference>
<name>A0A5N6ZGH0_9EURO</name>
<organism evidence="1 2">
    <name type="scientific">Aspergillus coremiiformis</name>
    <dbReference type="NCBI Taxonomy" id="138285"/>
    <lineage>
        <taxon>Eukaryota</taxon>
        <taxon>Fungi</taxon>
        <taxon>Dikarya</taxon>
        <taxon>Ascomycota</taxon>
        <taxon>Pezizomycotina</taxon>
        <taxon>Eurotiomycetes</taxon>
        <taxon>Eurotiomycetidae</taxon>
        <taxon>Eurotiales</taxon>
        <taxon>Aspergillaceae</taxon>
        <taxon>Aspergillus</taxon>
        <taxon>Aspergillus subgen. Circumdati</taxon>
    </lineage>
</organism>
<evidence type="ECO:0000313" key="2">
    <source>
        <dbReference type="Proteomes" id="UP000327118"/>
    </source>
</evidence>
<gene>
    <name evidence="1" type="ORF">BDV28DRAFT_144887</name>
</gene>
<reference evidence="2" key="1">
    <citation type="submission" date="2019-04" db="EMBL/GenBank/DDBJ databases">
        <title>Friends and foes A comparative genomics studyof 23 Aspergillus species from section Flavi.</title>
        <authorList>
            <consortium name="DOE Joint Genome Institute"/>
            <person name="Kjaerbolling I."/>
            <person name="Vesth T."/>
            <person name="Frisvad J.C."/>
            <person name="Nybo J.L."/>
            <person name="Theobald S."/>
            <person name="Kildgaard S."/>
            <person name="Isbrandt T."/>
            <person name="Kuo A."/>
            <person name="Sato A."/>
            <person name="Lyhne E.K."/>
            <person name="Kogle M.E."/>
            <person name="Wiebenga A."/>
            <person name="Kun R.S."/>
            <person name="Lubbers R.J."/>
            <person name="Makela M.R."/>
            <person name="Barry K."/>
            <person name="Chovatia M."/>
            <person name="Clum A."/>
            <person name="Daum C."/>
            <person name="Haridas S."/>
            <person name="He G."/>
            <person name="LaButti K."/>
            <person name="Lipzen A."/>
            <person name="Mondo S."/>
            <person name="Riley R."/>
            <person name="Salamov A."/>
            <person name="Simmons B.A."/>
            <person name="Magnuson J.K."/>
            <person name="Henrissat B."/>
            <person name="Mortensen U.H."/>
            <person name="Larsen T.O."/>
            <person name="Devries R.P."/>
            <person name="Grigoriev I.V."/>
            <person name="Machida M."/>
            <person name="Baker S.E."/>
            <person name="Andersen M.R."/>
        </authorList>
    </citation>
    <scope>NUCLEOTIDE SEQUENCE [LARGE SCALE GENOMIC DNA]</scope>
    <source>
        <strain evidence="2">CBS 553.77</strain>
    </source>
</reference>
<dbReference type="AlphaFoldDB" id="A0A5N6ZGH0"/>
<accession>A0A5N6ZGH0</accession>
<proteinExistence type="predicted"/>
<keyword evidence="2" id="KW-1185">Reference proteome</keyword>